<organism evidence="1 2">
    <name type="scientific">Mariniplasma anaerobium</name>
    <dbReference type="NCBI Taxonomy" id="2735436"/>
    <lineage>
        <taxon>Bacteria</taxon>
        <taxon>Bacillati</taxon>
        <taxon>Mycoplasmatota</taxon>
        <taxon>Mollicutes</taxon>
        <taxon>Acholeplasmatales</taxon>
        <taxon>Acholeplasmataceae</taxon>
        <taxon>Mariniplasma</taxon>
    </lineage>
</organism>
<dbReference type="Pfam" id="PF19276">
    <property type="entry name" value="HD_assoc_2"/>
    <property type="match status" value="1"/>
</dbReference>
<sequence>MNTLDRQQVLKDPLYGYIHIDDVIIKKLIDTSLFQRLRRIRQLSGVQMVFHGAEHSRFTHSLGVYELAFRFLSVKELNETLDERSQLLFKTSALLHDIGHGAYSHAFEDVFKVDHEQIGARMITNRFEIRDILATVDKDFAKDVASIILKEGRFPIIEHLISSQIDIDRLDYLERDAYYTGTAYGHIDLDRLMRVMHIKDGKIIFSVSGIHAIENYLISRYHMYWQVYYHPVARAYEVILEKIYLRVKNLYLKDFEFKADIEPLKRLIENPNDLDSFIQIDDFFINGLISSFTKSKDDILKTLADDFLNRHIWKYIDDNKANQELINHIKATYDQQELEYFTAHKTVSNRAYQNDKADIGDQIDILLKDQSVSTLEEQSDIMNGLMLSGVKEDKKFFYRPL</sequence>
<evidence type="ECO:0000313" key="1">
    <source>
        <dbReference type="EMBL" id="BCR35127.1"/>
    </source>
</evidence>
<dbReference type="PANTHER" id="PTHR11373">
    <property type="entry name" value="DEOXYNUCLEOSIDE TRIPHOSPHATE TRIPHOSPHOHYDROLASE"/>
    <property type="match status" value="1"/>
</dbReference>
<dbReference type="SMART" id="SM00471">
    <property type="entry name" value="HDc"/>
    <property type="match status" value="1"/>
</dbReference>
<dbReference type="EMBL" id="AP024412">
    <property type="protein sequence ID" value="BCR35127.1"/>
    <property type="molecule type" value="Genomic_DNA"/>
</dbReference>
<dbReference type="InterPro" id="IPR050135">
    <property type="entry name" value="dGTPase-like"/>
</dbReference>
<reference evidence="1" key="1">
    <citation type="submission" date="2021-01" db="EMBL/GenBank/DDBJ databases">
        <title>Draft genome sequence of Acholeplasmataceae bacterium strain Mahy22.</title>
        <authorList>
            <person name="Watanabe M."/>
            <person name="Kojima H."/>
            <person name="Fukui M."/>
        </authorList>
    </citation>
    <scope>NUCLEOTIDE SEQUENCE</scope>
    <source>
        <strain evidence="1">Mahy22</strain>
    </source>
</reference>
<gene>
    <name evidence="1" type="ORF">MPAN_000200</name>
</gene>
<dbReference type="Pfam" id="PF01966">
    <property type="entry name" value="HD"/>
    <property type="match status" value="1"/>
</dbReference>
<dbReference type="PROSITE" id="PS51831">
    <property type="entry name" value="HD"/>
    <property type="match status" value="1"/>
</dbReference>
<dbReference type="InterPro" id="IPR045509">
    <property type="entry name" value="HD_assoc_2"/>
</dbReference>
<dbReference type="SUPFAM" id="SSF109604">
    <property type="entry name" value="HD-domain/PDEase-like"/>
    <property type="match status" value="1"/>
</dbReference>
<dbReference type="PANTHER" id="PTHR11373:SF4">
    <property type="entry name" value="DEOXYNUCLEOSIDE TRIPHOSPHATE TRIPHOSPHOHYDROLASE SAMHD1"/>
    <property type="match status" value="1"/>
</dbReference>
<dbReference type="Proteomes" id="UP000620133">
    <property type="component" value="Chromosome"/>
</dbReference>
<dbReference type="GO" id="GO:0006203">
    <property type="term" value="P:dGTP catabolic process"/>
    <property type="evidence" value="ECO:0007669"/>
    <property type="project" value="TreeGrafter"/>
</dbReference>
<protein>
    <submittedName>
        <fullName evidence="1">HD domain-containing protein</fullName>
    </submittedName>
</protein>
<dbReference type="RefSeq" id="WP_176239003.1">
    <property type="nucleotide sequence ID" value="NZ_AP024412.1"/>
</dbReference>
<dbReference type="InterPro" id="IPR006674">
    <property type="entry name" value="HD_domain"/>
</dbReference>
<proteinExistence type="predicted"/>
<dbReference type="KEGG" id="manr:MPAN_000200"/>
<evidence type="ECO:0000313" key="2">
    <source>
        <dbReference type="Proteomes" id="UP000620133"/>
    </source>
</evidence>
<accession>A0A7U9TH58</accession>
<name>A0A7U9TH58_9MOLU</name>
<dbReference type="AlphaFoldDB" id="A0A7U9TH58"/>
<keyword evidence="2" id="KW-1185">Reference proteome</keyword>
<dbReference type="GO" id="GO:0008832">
    <property type="term" value="F:dGTPase activity"/>
    <property type="evidence" value="ECO:0007669"/>
    <property type="project" value="TreeGrafter"/>
</dbReference>
<dbReference type="Gene3D" id="1.10.3210.10">
    <property type="entry name" value="Hypothetical protein af1432"/>
    <property type="match status" value="1"/>
</dbReference>
<dbReference type="InterPro" id="IPR003607">
    <property type="entry name" value="HD/PDEase_dom"/>
</dbReference>
<dbReference type="CDD" id="cd00077">
    <property type="entry name" value="HDc"/>
    <property type="match status" value="1"/>
</dbReference>